<feature type="signal peptide" evidence="1">
    <location>
        <begin position="1"/>
        <end position="27"/>
    </location>
</feature>
<protein>
    <submittedName>
        <fullName evidence="2">DUF3455 domain-containing protein</fullName>
    </submittedName>
</protein>
<evidence type="ECO:0000256" key="1">
    <source>
        <dbReference type="SAM" id="SignalP"/>
    </source>
</evidence>
<organism evidence="2 3">
    <name type="scientific">Vibrio kanaloae</name>
    <dbReference type="NCBI Taxonomy" id="170673"/>
    <lineage>
        <taxon>Bacteria</taxon>
        <taxon>Pseudomonadati</taxon>
        <taxon>Pseudomonadota</taxon>
        <taxon>Gammaproteobacteria</taxon>
        <taxon>Vibrionales</taxon>
        <taxon>Vibrionaceae</taxon>
        <taxon>Vibrio</taxon>
    </lineage>
</organism>
<keyword evidence="1" id="KW-0732">Signal</keyword>
<dbReference type="PANTHER" id="PTHR35567:SF1">
    <property type="entry name" value="CONSERVED FUNGAL PROTEIN (AFU_ORTHOLOGUE AFUA_1G14230)"/>
    <property type="match status" value="1"/>
</dbReference>
<dbReference type="PANTHER" id="PTHR35567">
    <property type="entry name" value="MALATE DEHYDROGENASE (AFU_ORTHOLOGUE AFUA_2G13800)"/>
    <property type="match status" value="1"/>
</dbReference>
<accession>A0A2N7JFF0</accession>
<dbReference type="RefSeq" id="WP_102506388.1">
    <property type="nucleotide sequence ID" value="NZ_AP025497.1"/>
</dbReference>
<dbReference type="InterPro" id="IPR021851">
    <property type="entry name" value="DUF3455"/>
</dbReference>
<feature type="chain" id="PRO_5030053974" evidence="1">
    <location>
        <begin position="28"/>
        <end position="183"/>
    </location>
</feature>
<dbReference type="EMBL" id="SYUW01000033">
    <property type="protein sequence ID" value="TKF25297.1"/>
    <property type="molecule type" value="Genomic_DNA"/>
</dbReference>
<dbReference type="AlphaFoldDB" id="A0A2N7JFF0"/>
<dbReference type="Proteomes" id="UP000305234">
    <property type="component" value="Unassembled WGS sequence"/>
</dbReference>
<evidence type="ECO:0000313" key="2">
    <source>
        <dbReference type="EMBL" id="TKF25297.1"/>
    </source>
</evidence>
<reference evidence="2 3" key="1">
    <citation type="submission" date="2019-04" db="EMBL/GenBank/DDBJ databases">
        <title>A reverse ecology approach based on a biological definition of microbial populations.</title>
        <authorList>
            <person name="Arevalo P."/>
            <person name="Vaninsberghe D."/>
            <person name="Elsherbini J."/>
            <person name="Gore J."/>
            <person name="Polz M."/>
        </authorList>
    </citation>
    <scope>NUCLEOTIDE SEQUENCE [LARGE SCALE GENOMIC DNA]</scope>
    <source>
        <strain evidence="2 3">10N.261.46.E4</strain>
    </source>
</reference>
<gene>
    <name evidence="2" type="ORF">FCV52_12500</name>
</gene>
<proteinExistence type="predicted"/>
<sequence length="183" mass="19874">MKKQYILKALKITATSALMAMAAQSYAGTFSQDNLPSEVRVPEGNKVAMFTVAEGNITWECKVDSSNDKSAKWVFAGPRAILSDNKGNHLVSYFGPPATWESLDGSSITGKQLAVSPSDKGSIPMQLVKANESMRSGTLKDVTYIQRINLKGGAAPMTGCTMDKLGHKVVVNYSGEYLFWKQK</sequence>
<evidence type="ECO:0000313" key="3">
    <source>
        <dbReference type="Proteomes" id="UP000305234"/>
    </source>
</evidence>
<name>A0A2N7JFF0_9VIBR</name>
<dbReference type="GeneID" id="93966161"/>
<dbReference type="Pfam" id="PF11937">
    <property type="entry name" value="DUF3455"/>
    <property type="match status" value="1"/>
</dbReference>
<comment type="caution">
    <text evidence="2">The sequence shown here is derived from an EMBL/GenBank/DDBJ whole genome shotgun (WGS) entry which is preliminary data.</text>
</comment>